<dbReference type="InterPro" id="IPR028973">
    <property type="entry name" value="PhnB-like"/>
</dbReference>
<dbReference type="PANTHER" id="PTHR33990">
    <property type="entry name" value="PROTEIN YJDN-RELATED"/>
    <property type="match status" value="1"/>
</dbReference>
<dbReference type="Gene3D" id="3.30.720.100">
    <property type="match status" value="1"/>
</dbReference>
<dbReference type="EMBL" id="AJAT01000009">
    <property type="protein sequence ID" value="EOL47179.1"/>
    <property type="molecule type" value="Genomic_DNA"/>
</dbReference>
<dbReference type="Pfam" id="PF06983">
    <property type="entry name" value="3-dmu-9_3-mt"/>
    <property type="match status" value="2"/>
</dbReference>
<dbReference type="HOGENOM" id="CLU_054535_0_0_9"/>
<dbReference type="SUPFAM" id="SSF54593">
    <property type="entry name" value="Glyoxalase/Bleomycin resistance protein/Dihydroxybiphenyl dioxygenase"/>
    <property type="match status" value="2"/>
</dbReference>
<dbReference type="Gene3D" id="3.10.180.10">
    <property type="entry name" value="2,3-Dihydroxybiphenyl 1,2-Dioxygenase, domain 1"/>
    <property type="match status" value="1"/>
</dbReference>
<evidence type="ECO:0000259" key="1">
    <source>
        <dbReference type="Pfam" id="PF06983"/>
    </source>
</evidence>
<gene>
    <name evidence="2" type="ORF">UC3_00710</name>
</gene>
<sequence>MPKFSPCLWFDSEALEAAELYLDAFEEGALGTISHYVDDLHKPKGTILTVEFTIANQTFLGLNGGIEFQFTPAISFFVDCETDEQFTRVWTTLIRQGKKLMPVQEYPFSKKFGWLEDKYGVSWQINLSGKKQSIAPAFMFHDDAYKKAEEAMNFWIDTFGNAQIESYERNEDGSIKQALFSIHGQPFRVMDNAMHHEFDFSMATSFSVDCKDQQEIDYLWERLTTDGKEWPCGWMEDKYGICWQTGGVLLEKYTDTTDVKRANRVMQAMYQMKKIDLSILKDAYDGSEHH</sequence>
<dbReference type="eggNOG" id="COG3865">
    <property type="taxonomic scope" value="Bacteria"/>
</dbReference>
<dbReference type="AlphaFoldDB" id="R3TZY5"/>
<evidence type="ECO:0000313" key="3">
    <source>
        <dbReference type="Proteomes" id="UP000013785"/>
    </source>
</evidence>
<proteinExistence type="predicted"/>
<accession>R3TZY5</accession>
<name>R3TZY5_9ENTE</name>
<dbReference type="Gene3D" id="3.30.720.110">
    <property type="match status" value="1"/>
</dbReference>
<feature type="domain" description="PhnB-like" evidence="1">
    <location>
        <begin position="3"/>
        <end position="125"/>
    </location>
</feature>
<dbReference type="OrthoDB" id="9806473at2"/>
<comment type="caution">
    <text evidence="2">The sequence shown here is derived from an EMBL/GenBank/DDBJ whole genome shotgun (WGS) entry which is preliminary data.</text>
</comment>
<protein>
    <recommendedName>
        <fullName evidence="1">PhnB-like domain-containing protein</fullName>
    </recommendedName>
</protein>
<evidence type="ECO:0000313" key="2">
    <source>
        <dbReference type="EMBL" id="EOL47179.1"/>
    </source>
</evidence>
<dbReference type="RefSeq" id="WP_010767383.1">
    <property type="nucleotide sequence ID" value="NZ_ASWE01000004.1"/>
</dbReference>
<dbReference type="InterPro" id="IPR029068">
    <property type="entry name" value="Glyas_Bleomycin-R_OHBP_Dase"/>
</dbReference>
<dbReference type="CDD" id="cd06588">
    <property type="entry name" value="PhnB_like"/>
    <property type="match status" value="2"/>
</dbReference>
<dbReference type="PATRIC" id="fig|1158610.3.peg.686"/>
<reference evidence="2 3" key="1">
    <citation type="submission" date="2013-02" db="EMBL/GenBank/DDBJ databases">
        <title>The Genome Sequence of Enterococcus phoeniculicola BAA-412.</title>
        <authorList>
            <consortium name="The Broad Institute Genome Sequencing Platform"/>
            <consortium name="The Broad Institute Genome Sequencing Center for Infectious Disease"/>
            <person name="Earl A.M."/>
            <person name="Gilmore M.S."/>
            <person name="Lebreton F."/>
            <person name="Walker B."/>
            <person name="Young S.K."/>
            <person name="Zeng Q."/>
            <person name="Gargeya S."/>
            <person name="Fitzgerald M."/>
            <person name="Haas B."/>
            <person name="Abouelleil A."/>
            <person name="Alvarado L."/>
            <person name="Arachchi H.M."/>
            <person name="Berlin A.M."/>
            <person name="Chapman S.B."/>
            <person name="Dewar J."/>
            <person name="Goldberg J."/>
            <person name="Griggs A."/>
            <person name="Gujja S."/>
            <person name="Hansen M."/>
            <person name="Howarth C."/>
            <person name="Imamovic A."/>
            <person name="Larimer J."/>
            <person name="McCowan C."/>
            <person name="Murphy C."/>
            <person name="Neiman D."/>
            <person name="Pearson M."/>
            <person name="Priest M."/>
            <person name="Roberts A."/>
            <person name="Saif S."/>
            <person name="Shea T."/>
            <person name="Sisk P."/>
            <person name="Sykes S."/>
            <person name="Wortman J."/>
            <person name="Nusbaum C."/>
            <person name="Birren B."/>
        </authorList>
    </citation>
    <scope>NUCLEOTIDE SEQUENCE [LARGE SCALE GENOMIC DNA]</scope>
    <source>
        <strain evidence="2 3">ATCC BAA-412</strain>
    </source>
</reference>
<dbReference type="STRING" id="154621.RV11_GL002342"/>
<organism evidence="2 3">
    <name type="scientific">Enterococcus phoeniculicola ATCC BAA-412</name>
    <dbReference type="NCBI Taxonomy" id="1158610"/>
    <lineage>
        <taxon>Bacteria</taxon>
        <taxon>Bacillati</taxon>
        <taxon>Bacillota</taxon>
        <taxon>Bacilli</taxon>
        <taxon>Lactobacillales</taxon>
        <taxon>Enterococcaceae</taxon>
        <taxon>Enterococcus</taxon>
    </lineage>
</organism>
<dbReference type="PANTHER" id="PTHR33990:SF4">
    <property type="entry name" value="PHNB-LIKE DOMAIN-CONTAINING PROTEIN"/>
    <property type="match status" value="1"/>
</dbReference>
<keyword evidence="3" id="KW-1185">Reference proteome</keyword>
<dbReference type="Proteomes" id="UP000013785">
    <property type="component" value="Unassembled WGS sequence"/>
</dbReference>
<feature type="domain" description="PhnB-like" evidence="1">
    <location>
        <begin position="133"/>
        <end position="244"/>
    </location>
</feature>